<keyword evidence="8 12" id="KW-0408">Iron</keyword>
<evidence type="ECO:0000256" key="12">
    <source>
        <dbReference type="RuleBase" id="RU366061"/>
    </source>
</evidence>
<dbReference type="GO" id="GO:0032453">
    <property type="term" value="F:histone H3K4 demethylase activity"/>
    <property type="evidence" value="ECO:0007669"/>
    <property type="project" value="TreeGrafter"/>
</dbReference>
<sequence>HYSAPHGATGKRETHNPEGRALASQTWQFYQSGCSLRLLCPQVFHDRVYQKLSILHELFGSFVGANVYLTPPGTQGFAPHWDDIEAFVMQLEGRKHWRVYAPRSPNERLPRESSGNFGPKDRLGQPVIDAVLEPGDLLYMPRGFIHQGRCLDGWHSLHITVSTYQKFAWTDLLAEAISGALERATTQDEEFRRGLPLGLLGFAGSAFGSLTAASRDDWANRRREAEEFCRSLLARLSGHISLDEAADRIACGQVRDALPPALDPSEASCSAFGAGPVWDARRGRLTAAPPAVTLKSRIRLVRRSAARLTGDGRLHSSLGNTRVFREAEPAYLDVEPALAPGVAALAAAYPTFLTVAELPIADPEDRVALAAGLHDRGLLLLAAAKRDAAQRCSGFCRLLRIRIRTADPKMLASLIFAAAGMARQSIARARRGMIHWMLPPPPPQQMTGDCAGSCKEAVATRDSREKTFVLVAEAADWLQQPQPQQPPAMSWDALAGTAMAAAAGSAAAVVGLAEAALTVGGDGVFIDGRVGCAVCSCWDPAASTAAEPHAESPATICLAELSLKPAASTTAEAGRSALDVAPSKAGTGVPGCPAVSGFSSSSPSRQTGGTASTGASLRLSDRGAAGLISGRGCGDAGQGGAG</sequence>
<dbReference type="GO" id="GO:0051864">
    <property type="term" value="F:histone H3K36 demethylase activity"/>
    <property type="evidence" value="ECO:0007669"/>
    <property type="project" value="TreeGrafter"/>
</dbReference>
<keyword evidence="9 12" id="KW-0805">Transcription regulation</keyword>
<evidence type="ECO:0000256" key="6">
    <source>
        <dbReference type="ARBA" id="ARBA00022964"/>
    </source>
</evidence>
<keyword evidence="3" id="KW-0678">Repressor</keyword>
<dbReference type="PANTHER" id="PTHR13096:SF8">
    <property type="entry name" value="RIBOSOMAL OXYGENASE 1"/>
    <property type="match status" value="1"/>
</dbReference>
<dbReference type="PANTHER" id="PTHR13096">
    <property type="entry name" value="MINA53 MYC INDUCED NUCLEAR ANTIGEN"/>
    <property type="match status" value="1"/>
</dbReference>
<evidence type="ECO:0000256" key="8">
    <source>
        <dbReference type="ARBA" id="ARBA00023004"/>
    </source>
</evidence>
<comment type="cofactor">
    <cofactor evidence="12">
        <name>Fe(2+)</name>
        <dbReference type="ChEBI" id="CHEBI:29033"/>
    </cofactor>
    <text evidence="12">Binds 1 Fe(2+) ion per subunit.</text>
</comment>
<evidence type="ECO:0000256" key="5">
    <source>
        <dbReference type="ARBA" id="ARBA00022853"/>
    </source>
</evidence>
<name>A0A1I8ID18_9PLAT</name>
<dbReference type="Gene3D" id="2.60.120.650">
    <property type="entry name" value="Cupin"/>
    <property type="match status" value="1"/>
</dbReference>
<dbReference type="Gene3D" id="1.10.10.1500">
    <property type="entry name" value="JmjC domain-containing ribosomal oxygenase (ROX), dimer domain"/>
    <property type="match status" value="1"/>
</dbReference>
<keyword evidence="4 12" id="KW-0479">Metal-binding</keyword>
<evidence type="ECO:0000256" key="2">
    <source>
        <dbReference type="ARBA" id="ARBA00010309"/>
    </source>
</evidence>
<keyword evidence="6 12" id="KW-0223">Dioxygenase</keyword>
<evidence type="ECO:0000256" key="10">
    <source>
        <dbReference type="ARBA" id="ARBA00023163"/>
    </source>
</evidence>
<reference evidence="16" key="1">
    <citation type="submission" date="2016-11" db="UniProtKB">
        <authorList>
            <consortium name="WormBaseParasite"/>
        </authorList>
    </citation>
    <scope>IDENTIFICATION</scope>
</reference>
<evidence type="ECO:0000313" key="15">
    <source>
        <dbReference type="Proteomes" id="UP000095280"/>
    </source>
</evidence>
<proteinExistence type="inferred from homology"/>
<feature type="compositionally biased region" description="Polar residues" evidence="13">
    <location>
        <begin position="605"/>
        <end position="615"/>
    </location>
</feature>
<comment type="function">
    <text evidence="12">Oxygenase that can act as both a histone lysine demethylase and a ribosomal histidine hydroxylase.</text>
</comment>
<feature type="region of interest" description="Disordered" evidence="13">
    <location>
        <begin position="595"/>
        <end position="617"/>
    </location>
</feature>
<dbReference type="Proteomes" id="UP000095280">
    <property type="component" value="Unplaced"/>
</dbReference>
<dbReference type="SMART" id="SM00558">
    <property type="entry name" value="JmjC"/>
    <property type="match status" value="1"/>
</dbReference>
<keyword evidence="11 12" id="KW-0539">Nucleus</keyword>
<dbReference type="GO" id="GO:0005506">
    <property type="term" value="F:iron ion binding"/>
    <property type="evidence" value="ECO:0007669"/>
    <property type="project" value="UniProtKB-UniRule"/>
</dbReference>
<evidence type="ECO:0000256" key="3">
    <source>
        <dbReference type="ARBA" id="ARBA00022491"/>
    </source>
</evidence>
<evidence type="ECO:0000256" key="9">
    <source>
        <dbReference type="ARBA" id="ARBA00023015"/>
    </source>
</evidence>
<dbReference type="InterPro" id="IPR039994">
    <property type="entry name" value="NO66-like"/>
</dbReference>
<dbReference type="InterPro" id="IPR003347">
    <property type="entry name" value="JmjC_dom"/>
</dbReference>
<dbReference type="InterPro" id="IPR049043">
    <property type="entry name" value="WHD_RIOX1"/>
</dbReference>
<evidence type="ECO:0000256" key="1">
    <source>
        <dbReference type="ARBA" id="ARBA00004123"/>
    </source>
</evidence>
<evidence type="ECO:0000256" key="13">
    <source>
        <dbReference type="SAM" id="MobiDB-lite"/>
    </source>
</evidence>
<evidence type="ECO:0000259" key="14">
    <source>
        <dbReference type="PROSITE" id="PS51184"/>
    </source>
</evidence>
<comment type="similarity">
    <text evidence="2">Belongs to the ROX family. NO66 subfamily.</text>
</comment>
<evidence type="ECO:0000313" key="16">
    <source>
        <dbReference type="WBParaSite" id="maker-uti_cns_0011776-snap-gene-0.2-mRNA-1"/>
    </source>
</evidence>
<dbReference type="Pfam" id="PF21233">
    <property type="entry name" value="WHD_RIOX1"/>
    <property type="match status" value="1"/>
</dbReference>
<dbReference type="SUPFAM" id="SSF51197">
    <property type="entry name" value="Clavaminate synthase-like"/>
    <property type="match status" value="1"/>
</dbReference>
<dbReference type="AlphaFoldDB" id="A0A1I8ID18"/>
<dbReference type="EC" id="1.14.11.-" evidence="12"/>
<dbReference type="Pfam" id="PF08007">
    <property type="entry name" value="JmjC_2"/>
    <property type="match status" value="1"/>
</dbReference>
<comment type="subcellular location">
    <subcellularLocation>
        <location evidence="1 12">Nucleus</location>
    </subcellularLocation>
</comment>
<dbReference type="PROSITE" id="PS51184">
    <property type="entry name" value="JMJC"/>
    <property type="match status" value="1"/>
</dbReference>
<keyword evidence="7 12" id="KW-0560">Oxidoreductase</keyword>
<keyword evidence="10 12" id="KW-0804">Transcription</keyword>
<accession>A0A1I8ID18</accession>
<evidence type="ECO:0000256" key="4">
    <source>
        <dbReference type="ARBA" id="ARBA00022723"/>
    </source>
</evidence>
<dbReference type="WBParaSite" id="maker-uti_cns_0011776-snap-gene-0.2-mRNA-1">
    <property type="protein sequence ID" value="maker-uti_cns_0011776-snap-gene-0.2-mRNA-1"/>
    <property type="gene ID" value="maker-uti_cns_0011776-snap-gene-0.2"/>
</dbReference>
<keyword evidence="5" id="KW-0156">Chromatin regulator</keyword>
<feature type="domain" description="JmjC" evidence="14">
    <location>
        <begin position="34"/>
        <end position="180"/>
    </location>
</feature>
<keyword evidence="15" id="KW-1185">Reference proteome</keyword>
<organism evidence="15 16">
    <name type="scientific">Macrostomum lignano</name>
    <dbReference type="NCBI Taxonomy" id="282301"/>
    <lineage>
        <taxon>Eukaryota</taxon>
        <taxon>Metazoa</taxon>
        <taxon>Spiralia</taxon>
        <taxon>Lophotrochozoa</taxon>
        <taxon>Platyhelminthes</taxon>
        <taxon>Rhabditophora</taxon>
        <taxon>Macrostomorpha</taxon>
        <taxon>Macrostomida</taxon>
        <taxon>Macrostomidae</taxon>
        <taxon>Macrostomum</taxon>
    </lineage>
</organism>
<evidence type="ECO:0000256" key="7">
    <source>
        <dbReference type="ARBA" id="ARBA00023002"/>
    </source>
</evidence>
<evidence type="ECO:0000256" key="11">
    <source>
        <dbReference type="ARBA" id="ARBA00023242"/>
    </source>
</evidence>
<protein>
    <recommendedName>
        <fullName evidence="12">Bifunctional lysine-specific demethylase and histidyl-hydroxylase</fullName>
        <ecNumber evidence="12">1.14.11.-</ecNumber>
    </recommendedName>
</protein>
<dbReference type="GO" id="GO:0005730">
    <property type="term" value="C:nucleolus"/>
    <property type="evidence" value="ECO:0007669"/>
    <property type="project" value="TreeGrafter"/>
</dbReference>
<dbReference type="Gene3D" id="3.90.930.40">
    <property type="match status" value="1"/>
</dbReference>